<accession>B6BH75</accession>
<dbReference type="InterPro" id="IPR050153">
    <property type="entry name" value="Metal_Ion_Import_ABC"/>
</dbReference>
<comment type="similarity">
    <text evidence="1">Belongs to the ABC transporter superfamily.</text>
</comment>
<keyword evidence="4 6" id="KW-0067">ATP-binding</keyword>
<dbReference type="PANTHER" id="PTHR42734">
    <property type="entry name" value="METAL TRANSPORT SYSTEM ATP-BINDING PROTEIN TM_0124-RELATED"/>
    <property type="match status" value="1"/>
</dbReference>
<dbReference type="PANTHER" id="PTHR42734:SF6">
    <property type="entry name" value="MOLYBDATE IMPORT ATP-BINDING PROTEIN MOLC"/>
    <property type="match status" value="1"/>
</dbReference>
<keyword evidence="2" id="KW-0813">Transport</keyword>
<dbReference type="InterPro" id="IPR027417">
    <property type="entry name" value="P-loop_NTPase"/>
</dbReference>
<gene>
    <name evidence="6" type="ORF">SMGD1_1340</name>
</gene>
<dbReference type="PROSITE" id="PS00211">
    <property type="entry name" value="ABC_TRANSPORTER_1"/>
    <property type="match status" value="1"/>
</dbReference>
<dbReference type="InterPro" id="IPR017871">
    <property type="entry name" value="ABC_transporter-like_CS"/>
</dbReference>
<accession>H1FSD6</accession>
<evidence type="ECO:0000256" key="2">
    <source>
        <dbReference type="ARBA" id="ARBA00022448"/>
    </source>
</evidence>
<comment type="caution">
    <text evidence="6">The sequence shown here is derived from an EMBL/GenBank/DDBJ whole genome shotgun (WGS) entry which is preliminary data.</text>
</comment>
<evidence type="ECO:0000256" key="4">
    <source>
        <dbReference type="ARBA" id="ARBA00022840"/>
    </source>
</evidence>
<dbReference type="Proteomes" id="UP000006431">
    <property type="component" value="Unassembled WGS sequence"/>
</dbReference>
<sequence>MIRLDALSVKYDDKSILKDISLSVDNHLSILGANGSGKSTLAKALCNLIEYEGSVSMNDKNIKEMTLKERAQVVSYIPAKLEVYDPFISVEEFVLLGRFAHKKNFLDYSDKDKKISQNTLEFLKISHLKKHTLNSLSSGEAQLVLIAGALAAQSKIIIFDEPTANLDPHNAKIIAQHIKGLKDYHQVILITHDLHLASFIDSPTLFIKDSDATYFAEKEEFFNSSTLQELYGVEFEALAVKYE</sequence>
<dbReference type="InterPro" id="IPR003593">
    <property type="entry name" value="AAA+_ATPase"/>
</dbReference>
<dbReference type="Pfam" id="PF00005">
    <property type="entry name" value="ABC_tran"/>
    <property type="match status" value="1"/>
</dbReference>
<evidence type="ECO:0000256" key="1">
    <source>
        <dbReference type="ARBA" id="ARBA00005417"/>
    </source>
</evidence>
<organism evidence="6 7">
    <name type="scientific">Sulfurimonas gotlandica (strain DSM 19862 / JCM 16533 / GD1)</name>
    <dbReference type="NCBI Taxonomy" id="929558"/>
    <lineage>
        <taxon>Bacteria</taxon>
        <taxon>Pseudomonadati</taxon>
        <taxon>Campylobacterota</taxon>
        <taxon>Epsilonproteobacteria</taxon>
        <taxon>Campylobacterales</taxon>
        <taxon>Sulfurimonadaceae</taxon>
        <taxon>Sulfurimonas</taxon>
    </lineage>
</organism>
<evidence type="ECO:0000259" key="5">
    <source>
        <dbReference type="PROSITE" id="PS50893"/>
    </source>
</evidence>
<dbReference type="RefSeq" id="WP_008336503.1">
    <property type="nucleotide sequence ID" value="NZ_AFRZ01000001.1"/>
</dbReference>
<evidence type="ECO:0000256" key="3">
    <source>
        <dbReference type="ARBA" id="ARBA00022741"/>
    </source>
</evidence>
<proteinExistence type="inferred from homology"/>
<keyword evidence="3" id="KW-0547">Nucleotide-binding</keyword>
<dbReference type="PROSITE" id="PS50893">
    <property type="entry name" value="ABC_TRANSPORTER_2"/>
    <property type="match status" value="1"/>
</dbReference>
<dbReference type="SMART" id="SM00382">
    <property type="entry name" value="AAA"/>
    <property type="match status" value="1"/>
</dbReference>
<protein>
    <submittedName>
        <fullName evidence="6">ABC transporter, ATP-binding protein</fullName>
    </submittedName>
</protein>
<dbReference type="GO" id="GO:0005524">
    <property type="term" value="F:ATP binding"/>
    <property type="evidence" value="ECO:0007669"/>
    <property type="project" value="UniProtKB-KW"/>
</dbReference>
<dbReference type="OrthoDB" id="5515229at2"/>
<evidence type="ECO:0000313" key="7">
    <source>
        <dbReference type="Proteomes" id="UP000006431"/>
    </source>
</evidence>
<dbReference type="HOGENOM" id="CLU_000604_1_11_7"/>
<reference evidence="6 7" key="1">
    <citation type="journal article" date="2012" name="Proc. Natl. Acad. Sci. U.S.A.">
        <title>Genome and physiology of a model Epsilonproteobacterium responsible for sulfide detoxification in marine oxygen depletion zones.</title>
        <authorList>
            <person name="Grote J."/>
            <person name="Schott T."/>
            <person name="Bruckner C.G."/>
            <person name="Glockner F.O."/>
            <person name="Jost G."/>
            <person name="Teeling H."/>
            <person name="Labrenz M."/>
            <person name="Jurgens K."/>
        </authorList>
    </citation>
    <scope>NUCLEOTIDE SEQUENCE [LARGE SCALE GENOMIC DNA]</scope>
    <source>
        <strain evidence="6 7">GD1</strain>
    </source>
</reference>
<dbReference type="Gene3D" id="3.40.50.300">
    <property type="entry name" value="P-loop containing nucleotide triphosphate hydrolases"/>
    <property type="match status" value="1"/>
</dbReference>
<dbReference type="GO" id="GO:0016887">
    <property type="term" value="F:ATP hydrolysis activity"/>
    <property type="evidence" value="ECO:0007669"/>
    <property type="project" value="InterPro"/>
</dbReference>
<dbReference type="PATRIC" id="fig|929558.5.peg.1331"/>
<keyword evidence="7" id="KW-1185">Reference proteome</keyword>
<name>B6BH75_SULGG</name>
<dbReference type="EMBL" id="AFRZ01000001">
    <property type="protein sequence ID" value="EHP29864.1"/>
    <property type="molecule type" value="Genomic_DNA"/>
</dbReference>
<dbReference type="eggNOG" id="COG1120">
    <property type="taxonomic scope" value="Bacteria"/>
</dbReference>
<dbReference type="STRING" id="929558.SMGD1_1340"/>
<dbReference type="InterPro" id="IPR003439">
    <property type="entry name" value="ABC_transporter-like_ATP-bd"/>
</dbReference>
<dbReference type="SUPFAM" id="SSF52540">
    <property type="entry name" value="P-loop containing nucleoside triphosphate hydrolases"/>
    <property type="match status" value="1"/>
</dbReference>
<feature type="domain" description="ABC transporter" evidence="5">
    <location>
        <begin position="2"/>
        <end position="234"/>
    </location>
</feature>
<dbReference type="AlphaFoldDB" id="B6BH75"/>
<evidence type="ECO:0000313" key="6">
    <source>
        <dbReference type="EMBL" id="EHP29864.1"/>
    </source>
</evidence>